<feature type="transmembrane region" description="Helical" evidence="1">
    <location>
        <begin position="304"/>
        <end position="322"/>
    </location>
</feature>
<dbReference type="RefSeq" id="WP_187224006.1">
    <property type="nucleotide sequence ID" value="NZ_JABVED010000021.1"/>
</dbReference>
<evidence type="ECO:0000259" key="2">
    <source>
        <dbReference type="Pfam" id="PF01757"/>
    </source>
</evidence>
<feature type="transmembrane region" description="Helical" evidence="1">
    <location>
        <begin position="337"/>
        <end position="360"/>
    </location>
</feature>
<organism evidence="3 4">
    <name type="scientific">Actinokineospora xionganensis</name>
    <dbReference type="NCBI Taxonomy" id="2684470"/>
    <lineage>
        <taxon>Bacteria</taxon>
        <taxon>Bacillati</taxon>
        <taxon>Actinomycetota</taxon>
        <taxon>Actinomycetes</taxon>
        <taxon>Pseudonocardiales</taxon>
        <taxon>Pseudonocardiaceae</taxon>
        <taxon>Actinokineospora</taxon>
    </lineage>
</organism>
<dbReference type="InterPro" id="IPR050879">
    <property type="entry name" value="Acyltransferase_3"/>
</dbReference>
<sequence>MSERLQAGESRSRLTSLTGTRFLAVMTVFLYHAILYGGFFSSAPAQGLLGTVIASGGFASVVFFFVLSGFVLSWSVRETDSIPGFWRRRVAKIFPNHLVTTAAAFILGAVVVGTAVDFSSVINFALLHSWVPDLAIAFRGNLISWSLSCELLFYLAFPFLFMLIKRVPENRLWLLAGGLVAGVWLMPVLANLIPPSSALASAAVTPGLDLTMWQHWFVSVFPPVRMIEFVLGMVLAQIVRTGRTLPLSIGGATAIAIAMYALTPLFPGPYRIAATMVAPIGLILFTLATADVAARPSVFSGRTMVFLGEITFAFYLLHWLVLDYGHRLLGTTWSTPAALAVLALLCLTTVALSSALYFGVERPIMSRFGSSRRAKLARVIKLPTAVDKAENPGPGAVDRLAG</sequence>
<dbReference type="GO" id="GO:0016746">
    <property type="term" value="F:acyltransferase activity"/>
    <property type="evidence" value="ECO:0007669"/>
    <property type="project" value="UniProtKB-KW"/>
</dbReference>
<dbReference type="PANTHER" id="PTHR23028:SF53">
    <property type="entry name" value="ACYL_TRANSF_3 DOMAIN-CONTAINING PROTEIN"/>
    <property type="match status" value="1"/>
</dbReference>
<name>A0ABR7LE10_9PSEU</name>
<feature type="transmembrane region" description="Helical" evidence="1">
    <location>
        <begin position="272"/>
        <end position="292"/>
    </location>
</feature>
<keyword evidence="1" id="KW-1133">Transmembrane helix</keyword>
<evidence type="ECO:0000313" key="3">
    <source>
        <dbReference type="EMBL" id="MBC6450931.1"/>
    </source>
</evidence>
<reference evidence="3 4" key="1">
    <citation type="submission" date="2020-06" db="EMBL/GenBank/DDBJ databases">
        <title>Actinokineospora xiongansis sp. nov., isolated from soil of Baiyangdian.</title>
        <authorList>
            <person name="Zhang X."/>
        </authorList>
    </citation>
    <scope>NUCLEOTIDE SEQUENCE [LARGE SCALE GENOMIC DNA]</scope>
    <source>
        <strain evidence="3 4">HBU206404</strain>
    </source>
</reference>
<comment type="caution">
    <text evidence="3">The sequence shown here is derived from an EMBL/GenBank/DDBJ whole genome shotgun (WGS) entry which is preliminary data.</text>
</comment>
<gene>
    <name evidence="3" type="ORF">GPZ80_27590</name>
</gene>
<feature type="transmembrane region" description="Helical" evidence="1">
    <location>
        <begin position="142"/>
        <end position="163"/>
    </location>
</feature>
<accession>A0ABR7LE10</accession>
<feature type="transmembrane region" description="Helical" evidence="1">
    <location>
        <begin position="213"/>
        <end position="235"/>
    </location>
</feature>
<feature type="transmembrane region" description="Helical" evidence="1">
    <location>
        <begin position="21"/>
        <end position="40"/>
    </location>
</feature>
<dbReference type="Pfam" id="PF01757">
    <property type="entry name" value="Acyl_transf_3"/>
    <property type="match status" value="1"/>
</dbReference>
<dbReference type="Proteomes" id="UP000734823">
    <property type="component" value="Unassembled WGS sequence"/>
</dbReference>
<evidence type="ECO:0000256" key="1">
    <source>
        <dbReference type="SAM" id="Phobius"/>
    </source>
</evidence>
<evidence type="ECO:0000313" key="4">
    <source>
        <dbReference type="Proteomes" id="UP000734823"/>
    </source>
</evidence>
<protein>
    <submittedName>
        <fullName evidence="3">Acyltransferase</fullName>
    </submittedName>
</protein>
<keyword evidence="1" id="KW-0812">Transmembrane</keyword>
<keyword evidence="3" id="KW-0808">Transferase</keyword>
<dbReference type="EMBL" id="JABVED010000021">
    <property type="protein sequence ID" value="MBC6450931.1"/>
    <property type="molecule type" value="Genomic_DNA"/>
</dbReference>
<keyword evidence="1" id="KW-0472">Membrane</keyword>
<keyword evidence="4" id="KW-1185">Reference proteome</keyword>
<dbReference type="PANTHER" id="PTHR23028">
    <property type="entry name" value="ACETYLTRANSFERASE"/>
    <property type="match status" value="1"/>
</dbReference>
<feature type="transmembrane region" description="Helical" evidence="1">
    <location>
        <begin position="247"/>
        <end position="266"/>
    </location>
</feature>
<dbReference type="InterPro" id="IPR002656">
    <property type="entry name" value="Acyl_transf_3_dom"/>
</dbReference>
<feature type="transmembrane region" description="Helical" evidence="1">
    <location>
        <begin position="172"/>
        <end position="193"/>
    </location>
</feature>
<proteinExistence type="predicted"/>
<feature type="transmembrane region" description="Helical" evidence="1">
    <location>
        <begin position="52"/>
        <end position="76"/>
    </location>
</feature>
<feature type="domain" description="Acyltransferase 3" evidence="2">
    <location>
        <begin position="16"/>
        <end position="356"/>
    </location>
</feature>
<feature type="transmembrane region" description="Helical" evidence="1">
    <location>
        <begin position="97"/>
        <end position="122"/>
    </location>
</feature>
<keyword evidence="3" id="KW-0012">Acyltransferase</keyword>